<dbReference type="Gene3D" id="3.40.50.300">
    <property type="entry name" value="P-loop containing nucleotide triphosphate hydrolases"/>
    <property type="match status" value="1"/>
</dbReference>
<evidence type="ECO:0000313" key="3">
    <source>
        <dbReference type="EMBL" id="MDN3710325.1"/>
    </source>
</evidence>
<feature type="domain" description="ATPase AAA-type core" evidence="1">
    <location>
        <begin position="194"/>
        <end position="276"/>
    </location>
</feature>
<name>A0ABT8D1C5_9FLAO</name>
<reference evidence="4" key="1">
    <citation type="journal article" date="2019" name="Int. J. Syst. Evol. Microbiol.">
        <title>The Global Catalogue of Microorganisms (GCM) 10K type strain sequencing project: providing services to taxonomists for standard genome sequencing and annotation.</title>
        <authorList>
            <consortium name="The Broad Institute Genomics Platform"/>
            <consortium name="The Broad Institute Genome Sequencing Center for Infectious Disease"/>
            <person name="Wu L."/>
            <person name="Ma J."/>
        </authorList>
    </citation>
    <scope>NUCLEOTIDE SEQUENCE [LARGE SCALE GENOMIC DNA]</scope>
    <source>
        <strain evidence="4">CECT 7184</strain>
    </source>
</reference>
<dbReference type="InterPro" id="IPR051396">
    <property type="entry name" value="Bact_Antivir_Def_Nuclease"/>
</dbReference>
<keyword evidence="3" id="KW-0547">Nucleotide-binding</keyword>
<proteinExistence type="predicted"/>
<organism evidence="3 4">
    <name type="scientific">Paenimyroides ceti</name>
    <dbReference type="NCBI Taxonomy" id="395087"/>
    <lineage>
        <taxon>Bacteria</taxon>
        <taxon>Pseudomonadati</taxon>
        <taxon>Bacteroidota</taxon>
        <taxon>Flavobacteriia</taxon>
        <taxon>Flavobacteriales</taxon>
        <taxon>Flavobacteriaceae</taxon>
        <taxon>Paenimyroides</taxon>
    </lineage>
</organism>
<dbReference type="Pfam" id="PF13304">
    <property type="entry name" value="AAA_21"/>
    <property type="match status" value="1"/>
</dbReference>
<protein>
    <submittedName>
        <fullName evidence="3">ATP-binding protein</fullName>
    </submittedName>
</protein>
<dbReference type="InterPro" id="IPR003959">
    <property type="entry name" value="ATPase_AAA_core"/>
</dbReference>
<dbReference type="Proteomes" id="UP001242368">
    <property type="component" value="Unassembled WGS sequence"/>
</dbReference>
<dbReference type="SUPFAM" id="SSF52540">
    <property type="entry name" value="P-loop containing nucleoside triphosphate hydrolases"/>
    <property type="match status" value="1"/>
</dbReference>
<dbReference type="InterPro" id="IPR038729">
    <property type="entry name" value="Rad50/SbcC_AAA"/>
</dbReference>
<feature type="domain" description="Rad50/SbcC-type AAA" evidence="2">
    <location>
        <begin position="2"/>
        <end position="125"/>
    </location>
</feature>
<dbReference type="InterPro" id="IPR027417">
    <property type="entry name" value="P-loop_NTPase"/>
</dbReference>
<sequence>MGPIKDLELKFDNHFNIICGQNGIGKTTILDCLAQSFAGAQTTLKKTAGFEKGQWDINVTINGNVSSKSFLTNQFHPNETSRNYNGYYQNSNDVIVFKTHRNIEYIRLNSLGTDKIKDYNTFSQETIRGSVSNELKNWFVNRFLFSAQPNTLDENQLKNYELAKECFTILNPSIKFSKVLPNSFDILLSTPLGEIYFEYLSSGYKSSLALILGLIQEIELRYKNPTKFIKDFDGVVLIDEIDLHLHPEWQAKIYEALKFILPNAQVITSTHSPHIIQVSNASEIIPLVITETNEVKINPIVNQVYGCQGWSVEEILTDVMGMTETRTPTYLDAISNFNTAIDNEDYETANAQFLILDAMLHPENSLKKILKIQLTGISTND</sequence>
<evidence type="ECO:0000259" key="2">
    <source>
        <dbReference type="Pfam" id="PF13476"/>
    </source>
</evidence>
<gene>
    <name evidence="3" type="ORF">QW060_26210</name>
</gene>
<keyword evidence="3" id="KW-0067">ATP-binding</keyword>
<dbReference type="PANTHER" id="PTHR43581:SF2">
    <property type="entry name" value="EXCINUCLEASE ATPASE SUBUNIT"/>
    <property type="match status" value="1"/>
</dbReference>
<dbReference type="EMBL" id="JAUFQU010000083">
    <property type="protein sequence ID" value="MDN3710325.1"/>
    <property type="molecule type" value="Genomic_DNA"/>
</dbReference>
<evidence type="ECO:0000259" key="1">
    <source>
        <dbReference type="Pfam" id="PF13304"/>
    </source>
</evidence>
<dbReference type="GO" id="GO:0005524">
    <property type="term" value="F:ATP binding"/>
    <property type="evidence" value="ECO:0007669"/>
    <property type="project" value="UniProtKB-KW"/>
</dbReference>
<accession>A0ABT8D1C5</accession>
<comment type="caution">
    <text evidence="3">The sequence shown here is derived from an EMBL/GenBank/DDBJ whole genome shotgun (WGS) entry which is preliminary data.</text>
</comment>
<evidence type="ECO:0000313" key="4">
    <source>
        <dbReference type="Proteomes" id="UP001242368"/>
    </source>
</evidence>
<dbReference type="PANTHER" id="PTHR43581">
    <property type="entry name" value="ATP/GTP PHOSPHATASE"/>
    <property type="match status" value="1"/>
</dbReference>
<dbReference type="Pfam" id="PF13476">
    <property type="entry name" value="AAA_23"/>
    <property type="match status" value="1"/>
</dbReference>
<keyword evidence="4" id="KW-1185">Reference proteome</keyword>